<evidence type="ECO:0000256" key="1">
    <source>
        <dbReference type="SAM" id="Phobius"/>
    </source>
</evidence>
<gene>
    <name evidence="2" type="ORF">LCGC14_1468220</name>
</gene>
<feature type="transmembrane region" description="Helical" evidence="1">
    <location>
        <begin position="115"/>
        <end position="144"/>
    </location>
</feature>
<organism evidence="2">
    <name type="scientific">marine sediment metagenome</name>
    <dbReference type="NCBI Taxonomy" id="412755"/>
    <lineage>
        <taxon>unclassified sequences</taxon>
        <taxon>metagenomes</taxon>
        <taxon>ecological metagenomes</taxon>
    </lineage>
</organism>
<keyword evidence="1" id="KW-0472">Membrane</keyword>
<name>A0A0F9JZ17_9ZZZZ</name>
<dbReference type="EMBL" id="LAZR01010299">
    <property type="protein sequence ID" value="KKM67721.1"/>
    <property type="molecule type" value="Genomic_DNA"/>
</dbReference>
<feature type="transmembrane region" description="Helical" evidence="1">
    <location>
        <begin position="150"/>
        <end position="169"/>
    </location>
</feature>
<protein>
    <submittedName>
        <fullName evidence="2">Uncharacterized protein</fullName>
    </submittedName>
</protein>
<keyword evidence="1" id="KW-1133">Transmembrane helix</keyword>
<accession>A0A0F9JZ17</accession>
<proteinExistence type="predicted"/>
<evidence type="ECO:0000313" key="2">
    <source>
        <dbReference type="EMBL" id="KKM67721.1"/>
    </source>
</evidence>
<dbReference type="AlphaFoldDB" id="A0A0F9JZ17"/>
<comment type="caution">
    <text evidence="2">The sequence shown here is derived from an EMBL/GenBank/DDBJ whole genome shotgun (WGS) entry which is preliminary data.</text>
</comment>
<sequence length="348" mass="39833">MEKIEILGIKTNSWHYRYYENLKKCWGLEKTSREGSICKYSRFVGIFSLLTLMALPLIIVGWLMLKFSRFAYKIMDKLPITTRVIDYLDRKINYGSFLEARVDDMETSPLLNCSLFGLLWIFILVVLVMLLVIGSLGICGFISVLPKIPIVIAVSILLIGWAFFQIFAVFGYALKLLIIGLCIGLKYVAIYIPTGSWLIAKILLVIVILAALSLPIVYLIHKFFTSPKTYKIRQWFLFKFNGFQEARVKAEARAVVKKAERRKREYDNYGKPSLMDKFKDWFRRAIGSFFSEKSVNATIRGKEVGVKVMGGLSLLKNTLTAMYHGVCPMIEFIDEDDITEDTDVPDNS</sequence>
<reference evidence="2" key="1">
    <citation type="journal article" date="2015" name="Nature">
        <title>Complex archaea that bridge the gap between prokaryotes and eukaryotes.</title>
        <authorList>
            <person name="Spang A."/>
            <person name="Saw J.H."/>
            <person name="Jorgensen S.L."/>
            <person name="Zaremba-Niedzwiedzka K."/>
            <person name="Martijn J."/>
            <person name="Lind A.E."/>
            <person name="van Eijk R."/>
            <person name="Schleper C."/>
            <person name="Guy L."/>
            <person name="Ettema T.J."/>
        </authorList>
    </citation>
    <scope>NUCLEOTIDE SEQUENCE</scope>
</reference>
<keyword evidence="1" id="KW-0812">Transmembrane</keyword>
<feature type="transmembrane region" description="Helical" evidence="1">
    <location>
        <begin position="176"/>
        <end position="192"/>
    </location>
</feature>
<feature type="transmembrane region" description="Helical" evidence="1">
    <location>
        <begin position="198"/>
        <end position="220"/>
    </location>
</feature>
<feature type="transmembrane region" description="Helical" evidence="1">
    <location>
        <begin position="43"/>
        <end position="65"/>
    </location>
</feature>